<comment type="caution">
    <text evidence="14">The sequence shown here is derived from an EMBL/GenBank/DDBJ whole genome shotgun (WGS) entry which is preliminary data.</text>
</comment>
<evidence type="ECO:0000256" key="3">
    <source>
        <dbReference type="ARBA" id="ARBA00022452"/>
    </source>
</evidence>
<keyword evidence="3 9" id="KW-1134">Transmembrane beta strand</keyword>
<dbReference type="EMBL" id="JAPTGG010000016">
    <property type="protein sequence ID" value="MCZ0866810.1"/>
    <property type="molecule type" value="Genomic_DNA"/>
</dbReference>
<comment type="similarity">
    <text evidence="9 11">Belongs to the TonB-dependent receptor family.</text>
</comment>
<keyword evidence="2 9" id="KW-0813">Transport</keyword>
<evidence type="ECO:0000256" key="4">
    <source>
        <dbReference type="ARBA" id="ARBA00022692"/>
    </source>
</evidence>
<keyword evidence="8 9" id="KW-0998">Cell outer membrane</keyword>
<evidence type="ECO:0000313" key="15">
    <source>
        <dbReference type="Proteomes" id="UP001069090"/>
    </source>
</evidence>
<evidence type="ECO:0000256" key="9">
    <source>
        <dbReference type="PROSITE-ProRule" id="PRU01360"/>
    </source>
</evidence>
<comment type="subcellular location">
    <subcellularLocation>
        <location evidence="1 9">Cell outer membrane</location>
        <topology evidence="1 9">Multi-pass membrane protein</topology>
    </subcellularLocation>
</comment>
<evidence type="ECO:0000256" key="6">
    <source>
        <dbReference type="ARBA" id="ARBA00023077"/>
    </source>
</evidence>
<dbReference type="Gene3D" id="2.40.170.20">
    <property type="entry name" value="TonB-dependent receptor, beta-barrel domain"/>
    <property type="match status" value="1"/>
</dbReference>
<proteinExistence type="inferred from homology"/>
<evidence type="ECO:0000313" key="14">
    <source>
        <dbReference type="EMBL" id="MCZ0866810.1"/>
    </source>
</evidence>
<evidence type="ECO:0000256" key="7">
    <source>
        <dbReference type="ARBA" id="ARBA00023136"/>
    </source>
</evidence>
<dbReference type="PANTHER" id="PTHR30442">
    <property type="entry name" value="IRON III DICITRATE TRANSPORT PROTEIN FECA"/>
    <property type="match status" value="1"/>
</dbReference>
<evidence type="ECO:0000256" key="1">
    <source>
        <dbReference type="ARBA" id="ARBA00004571"/>
    </source>
</evidence>
<evidence type="ECO:0000259" key="12">
    <source>
        <dbReference type="Pfam" id="PF00593"/>
    </source>
</evidence>
<feature type="short sequence motif" description="TonB C-terminal box" evidence="10">
    <location>
        <begin position="699"/>
        <end position="716"/>
    </location>
</feature>
<dbReference type="Proteomes" id="UP001069090">
    <property type="component" value="Unassembled WGS sequence"/>
</dbReference>
<dbReference type="InterPro" id="IPR037066">
    <property type="entry name" value="Plug_dom_sf"/>
</dbReference>
<evidence type="ECO:0000256" key="8">
    <source>
        <dbReference type="ARBA" id="ARBA00023237"/>
    </source>
</evidence>
<dbReference type="AlphaFoldDB" id="A0A9J6RR20"/>
<dbReference type="Pfam" id="PF00593">
    <property type="entry name" value="TonB_dep_Rec_b-barrel"/>
    <property type="match status" value="1"/>
</dbReference>
<dbReference type="InterPro" id="IPR036942">
    <property type="entry name" value="Beta-barrel_TonB_sf"/>
</dbReference>
<reference evidence="14 15" key="1">
    <citation type="submission" date="2022-12" db="EMBL/GenBank/DDBJ databases">
        <title>Dasania phycosphaerae sp. nov., isolated from particulate material of the south coast of Korea.</title>
        <authorList>
            <person name="Jiang Y."/>
        </authorList>
    </citation>
    <scope>NUCLEOTIDE SEQUENCE [LARGE SCALE GENOMIC DNA]</scope>
    <source>
        <strain evidence="14 15">GY-19</strain>
    </source>
</reference>
<dbReference type="PANTHER" id="PTHR30442:SF0">
    <property type="entry name" value="FE(3+) DICITRATE TRANSPORT PROTEIN FECA"/>
    <property type="match status" value="1"/>
</dbReference>
<evidence type="ECO:0000259" key="13">
    <source>
        <dbReference type="Pfam" id="PF07715"/>
    </source>
</evidence>
<accession>A0A9J6RR20</accession>
<sequence>MFKPAMFAATIVIANQSFAEGGGLEEVTIIGVSADAQQLPGSAFVVDEQQLAKFEYTDINRMMRQVPGVYLQEEDGFGLRPNIGIRGAGAERSEKITLLEDGVLIAPAPYSAPAAYYFPTAGRMSGVEVLKGATILRHGPATVAGVVNLISTRIPEKASGQLILEAGNFGSNRVNASYGNSGENGGWLVETHQQESDGFKDIDRSNSGTGFGIEDYMLKGRLNSDRQAATYQQLDVKVQYSEEASDVTYVGLTDADFNADENRRYGLTALDQMDTRHSSATLRYLVQLQPMLSLTTTAYYNKFKRDWFKVEQIDGSGFGSVINGANNGDQSAQGILDGNIDANVSIKHNNREYLSKGVQLVADWTFANHQLQGGVRYHEDDVDRFQPTEVYRQIGSELIFDAISDPSSSNNRVEKAEALAVHVMDVWGVNEEMELTLGLRYENIKTGQRRYSDVARSTSNVTAENNVDELLWSVGITYELSDQWQLLAGAHAGFAPASPGSQQNVDPEKSANYEVGTRFQGNNLNITAIAFYSDYENKVTNCSVAFPCGDLTIGSESEGESETKGLEFTLSGRLYTNSKLSIPLTVSYTYTDANITDAAESGNQSGDVLPYVPENVLNAQLGFELVSGWSTYLSASYIDEMCIDSSCGRSAVDNTLLKTDDVLIFDLATHFLLTEATSVYLKVDNLFDEQGVVARSPGGARPGKPRTAAIGVKFKF</sequence>
<dbReference type="CDD" id="cd01347">
    <property type="entry name" value="ligand_gated_channel"/>
    <property type="match status" value="1"/>
</dbReference>
<dbReference type="PROSITE" id="PS52016">
    <property type="entry name" value="TONB_DEPENDENT_REC_3"/>
    <property type="match status" value="1"/>
</dbReference>
<keyword evidence="4 9" id="KW-0812">Transmembrane</keyword>
<dbReference type="InterPro" id="IPR039426">
    <property type="entry name" value="TonB-dep_rcpt-like"/>
</dbReference>
<evidence type="ECO:0000256" key="11">
    <source>
        <dbReference type="RuleBase" id="RU003357"/>
    </source>
</evidence>
<name>A0A9J6RR20_9GAMM</name>
<gene>
    <name evidence="14" type="ORF">O0V09_16485</name>
</gene>
<feature type="domain" description="TonB-dependent receptor plug" evidence="13">
    <location>
        <begin position="36"/>
        <end position="146"/>
    </location>
</feature>
<dbReference type="GO" id="GO:0009279">
    <property type="term" value="C:cell outer membrane"/>
    <property type="evidence" value="ECO:0007669"/>
    <property type="project" value="UniProtKB-SubCell"/>
</dbReference>
<dbReference type="Gene3D" id="2.170.130.10">
    <property type="entry name" value="TonB-dependent receptor, plug domain"/>
    <property type="match status" value="1"/>
</dbReference>
<evidence type="ECO:0000256" key="2">
    <source>
        <dbReference type="ARBA" id="ARBA00022448"/>
    </source>
</evidence>
<dbReference type="SUPFAM" id="SSF56935">
    <property type="entry name" value="Porins"/>
    <property type="match status" value="1"/>
</dbReference>
<protein>
    <submittedName>
        <fullName evidence="14">TonB-dependent receptor</fullName>
    </submittedName>
</protein>
<evidence type="ECO:0000256" key="5">
    <source>
        <dbReference type="ARBA" id="ARBA00022729"/>
    </source>
</evidence>
<dbReference type="InterPro" id="IPR010917">
    <property type="entry name" value="TonB_rcpt_CS"/>
</dbReference>
<feature type="domain" description="TonB-dependent receptor-like beta-barrel" evidence="12">
    <location>
        <begin position="232"/>
        <end position="686"/>
    </location>
</feature>
<keyword evidence="7 9" id="KW-0472">Membrane</keyword>
<evidence type="ECO:0000256" key="10">
    <source>
        <dbReference type="PROSITE-ProRule" id="PRU10144"/>
    </source>
</evidence>
<keyword evidence="5" id="KW-0732">Signal</keyword>
<keyword evidence="14" id="KW-0675">Receptor</keyword>
<dbReference type="RefSeq" id="WP_268905323.1">
    <property type="nucleotide sequence ID" value="NZ_JAPTGG010000016.1"/>
</dbReference>
<dbReference type="PROSITE" id="PS01156">
    <property type="entry name" value="TONB_DEPENDENT_REC_2"/>
    <property type="match status" value="1"/>
</dbReference>
<dbReference type="InterPro" id="IPR012910">
    <property type="entry name" value="Plug_dom"/>
</dbReference>
<organism evidence="14 15">
    <name type="scientific">Dasania phycosphaerae</name>
    <dbReference type="NCBI Taxonomy" id="2950436"/>
    <lineage>
        <taxon>Bacteria</taxon>
        <taxon>Pseudomonadati</taxon>
        <taxon>Pseudomonadota</taxon>
        <taxon>Gammaproteobacteria</taxon>
        <taxon>Cellvibrionales</taxon>
        <taxon>Spongiibacteraceae</taxon>
        <taxon>Dasania</taxon>
    </lineage>
</organism>
<dbReference type="InterPro" id="IPR000531">
    <property type="entry name" value="Beta-barrel_TonB"/>
</dbReference>
<dbReference type="GO" id="GO:0033214">
    <property type="term" value="P:siderophore-iron import into cell"/>
    <property type="evidence" value="ECO:0007669"/>
    <property type="project" value="TreeGrafter"/>
</dbReference>
<keyword evidence="15" id="KW-1185">Reference proteome</keyword>
<keyword evidence="6 11" id="KW-0798">TonB box</keyword>
<dbReference type="Pfam" id="PF07715">
    <property type="entry name" value="Plug"/>
    <property type="match status" value="1"/>
</dbReference>